<sequence>MELTDNEILELERLLVEQEIDLLKEGLTVFNNKTNPNYIHLYDSINSQIIDKEGDLIEGYSGSIMEGSSRSGKTWSWIFIIVYLTTIKHKNESIKINVYREHFADFKKTLFDDFKRVLDLFGLPNKFHNAERVESFKIDESTVHLLGCDKLKGSGHGSGCDYAVFNEMMFIDKKTYLQAVKRCRKFWIGDYNPSFTDHWVFNSVITRPDVSFIQTTFKDNPFVSAKEKIEILATEPYLPGSYEVTEDSILYKGKPVTDKNQPPPHPTNIENGTADEFEWLVYGLGLRGAMKGVIFKQLNWIDEFPDIAYTYANDFGFTSDPNALVRYAEDEKNIWFELLSYTPIETVDELDEYMTTIGVEKDTLITCDSSDKHTSENKGTVEMVKGLKNKGWKAKKVKKKRSVMYWILSMKKKKIHCVKNRFWKDVKTERENYRFKEVQGIQINQPIDKYNHIWDAVRYGHIAHNTQVELPEPKSLSEMGINY</sequence>
<evidence type="ECO:0000313" key="4">
    <source>
        <dbReference type="Proteomes" id="UP001597459"/>
    </source>
</evidence>
<dbReference type="Pfam" id="PF17288">
    <property type="entry name" value="Terminase_3C"/>
    <property type="match status" value="1"/>
</dbReference>
<dbReference type="Gene3D" id="3.30.420.280">
    <property type="match status" value="1"/>
</dbReference>
<keyword evidence="4" id="KW-1185">Reference proteome</keyword>
<dbReference type="InterPro" id="IPR052380">
    <property type="entry name" value="Viral_DNA_packaging_terminase"/>
</dbReference>
<evidence type="ECO:0000259" key="1">
    <source>
        <dbReference type="Pfam" id="PF04466"/>
    </source>
</evidence>
<accession>A0ABW5NBU7</accession>
<dbReference type="InterPro" id="IPR035413">
    <property type="entry name" value="Terminase_L_C"/>
</dbReference>
<organism evidence="3 4">
    <name type="scientific">Aquimarina hainanensis</name>
    <dbReference type="NCBI Taxonomy" id="1578017"/>
    <lineage>
        <taxon>Bacteria</taxon>
        <taxon>Pseudomonadati</taxon>
        <taxon>Bacteroidota</taxon>
        <taxon>Flavobacteriia</taxon>
        <taxon>Flavobacteriales</taxon>
        <taxon>Flavobacteriaceae</taxon>
        <taxon>Aquimarina</taxon>
    </lineage>
</organism>
<evidence type="ECO:0000259" key="2">
    <source>
        <dbReference type="Pfam" id="PF17288"/>
    </source>
</evidence>
<evidence type="ECO:0000313" key="3">
    <source>
        <dbReference type="EMBL" id="MFD2592306.1"/>
    </source>
</evidence>
<dbReference type="InterPro" id="IPR027417">
    <property type="entry name" value="P-loop_NTPase"/>
</dbReference>
<dbReference type="EMBL" id="JBHULX010000033">
    <property type="protein sequence ID" value="MFD2592306.1"/>
    <property type="molecule type" value="Genomic_DNA"/>
</dbReference>
<dbReference type="InterPro" id="IPR035412">
    <property type="entry name" value="Terminase_L_N"/>
</dbReference>
<reference evidence="4" key="1">
    <citation type="journal article" date="2019" name="Int. J. Syst. Evol. Microbiol.">
        <title>The Global Catalogue of Microorganisms (GCM) 10K type strain sequencing project: providing services to taxonomists for standard genome sequencing and annotation.</title>
        <authorList>
            <consortium name="The Broad Institute Genomics Platform"/>
            <consortium name="The Broad Institute Genome Sequencing Center for Infectious Disease"/>
            <person name="Wu L."/>
            <person name="Ma J."/>
        </authorList>
    </citation>
    <scope>NUCLEOTIDE SEQUENCE [LARGE SCALE GENOMIC DNA]</scope>
    <source>
        <strain evidence="4">KCTC 42423</strain>
    </source>
</reference>
<gene>
    <name evidence="3" type="ORF">ACFSTE_15820</name>
</gene>
<dbReference type="PANTHER" id="PTHR39184:SF1">
    <property type="entry name" value="PBSX PHAGE TERMINASE LARGE SUBUNIT"/>
    <property type="match status" value="1"/>
</dbReference>
<dbReference type="RefSeq" id="WP_378298271.1">
    <property type="nucleotide sequence ID" value="NZ_JBHULX010000033.1"/>
</dbReference>
<feature type="domain" description="Phage terminase large subunit N-terminal" evidence="1">
    <location>
        <begin position="64"/>
        <end position="231"/>
    </location>
</feature>
<dbReference type="Proteomes" id="UP001597459">
    <property type="component" value="Unassembled WGS sequence"/>
</dbReference>
<protein>
    <submittedName>
        <fullName evidence="3">Phage terminase large subunit</fullName>
    </submittedName>
</protein>
<dbReference type="Pfam" id="PF04466">
    <property type="entry name" value="Terminase_3"/>
    <property type="match status" value="1"/>
</dbReference>
<comment type="caution">
    <text evidence="3">The sequence shown here is derived from an EMBL/GenBank/DDBJ whole genome shotgun (WGS) entry which is preliminary data.</text>
</comment>
<dbReference type="Gene3D" id="3.40.50.300">
    <property type="entry name" value="P-loop containing nucleotide triphosphate hydrolases"/>
    <property type="match status" value="1"/>
</dbReference>
<feature type="domain" description="Phage terminase large subunit C-terminal" evidence="2">
    <location>
        <begin position="314"/>
        <end position="459"/>
    </location>
</feature>
<dbReference type="PANTHER" id="PTHR39184">
    <property type="match status" value="1"/>
</dbReference>
<name>A0ABW5NBU7_9FLAO</name>
<proteinExistence type="predicted"/>